<dbReference type="EMBL" id="AWUE01015200">
    <property type="protein sequence ID" value="OMO99040.1"/>
    <property type="molecule type" value="Genomic_DNA"/>
</dbReference>
<protein>
    <submittedName>
        <fullName evidence="12">Sugar/inositol transporter</fullName>
    </submittedName>
</protein>
<dbReference type="SUPFAM" id="SSF103473">
    <property type="entry name" value="MFS general substrate transporter"/>
    <property type="match status" value="1"/>
</dbReference>
<dbReference type="Gene3D" id="1.20.1250.20">
    <property type="entry name" value="MFS general substrate transporter like domains"/>
    <property type="match status" value="1"/>
</dbReference>
<evidence type="ECO:0000256" key="8">
    <source>
        <dbReference type="RuleBase" id="RU003346"/>
    </source>
</evidence>
<dbReference type="InterPro" id="IPR020846">
    <property type="entry name" value="MFS_dom"/>
</dbReference>
<feature type="transmembrane region" description="Helical" evidence="10">
    <location>
        <begin position="345"/>
        <end position="367"/>
    </location>
</feature>
<keyword evidence="6 10" id="KW-1133">Transmembrane helix</keyword>
<reference evidence="13" key="1">
    <citation type="submission" date="2013-09" db="EMBL/GenBank/DDBJ databases">
        <title>Corchorus olitorius genome sequencing.</title>
        <authorList>
            <person name="Alam M."/>
            <person name="Haque M.S."/>
            <person name="Islam M.S."/>
            <person name="Emdad E.M."/>
            <person name="Islam M.M."/>
            <person name="Ahmed B."/>
            <person name="Halim A."/>
            <person name="Hossen Q.M.M."/>
            <person name="Hossain M.Z."/>
            <person name="Ahmed R."/>
            <person name="Khan M.M."/>
            <person name="Islam R."/>
            <person name="Rashid M.M."/>
            <person name="Khan S.A."/>
            <person name="Rahman M.S."/>
            <person name="Alam M."/>
            <person name="Yahiya A.S."/>
            <person name="Khan M.S."/>
            <person name="Azam M.S."/>
            <person name="Haque T."/>
            <person name="Lashkar M.Z.H."/>
            <person name="Akhand A.I."/>
            <person name="Morshed G."/>
            <person name="Roy S."/>
            <person name="Uddin K.S."/>
            <person name="Rabeya T."/>
            <person name="Hossain A.S."/>
            <person name="Chowdhury A."/>
            <person name="Snigdha A.R."/>
            <person name="Mortoza M.S."/>
            <person name="Matin S.A."/>
            <person name="Hoque S.M.E."/>
            <person name="Islam M.K."/>
            <person name="Roy D.K."/>
            <person name="Haider R."/>
            <person name="Moosa M.M."/>
            <person name="Elias S.M."/>
            <person name="Hasan A.M."/>
            <person name="Jahan S."/>
            <person name="Shafiuddin M."/>
            <person name="Mahmood N."/>
            <person name="Shommy N.S."/>
        </authorList>
    </citation>
    <scope>NUCLEOTIDE SEQUENCE [LARGE SCALE GENOMIC DNA]</scope>
    <source>
        <strain evidence="13">cv. O-4</strain>
    </source>
</reference>
<feature type="region of interest" description="Disordered" evidence="9">
    <location>
        <begin position="1"/>
        <end position="20"/>
    </location>
</feature>
<keyword evidence="3 8" id="KW-0813">Transport</keyword>
<evidence type="ECO:0000256" key="4">
    <source>
        <dbReference type="ARBA" id="ARBA00022597"/>
    </source>
</evidence>
<dbReference type="InterPro" id="IPR005829">
    <property type="entry name" value="Sugar_transporter_CS"/>
</dbReference>
<sequence length="484" mass="52563">MEERLLLNNEQKRSSNVAGHGGDADLYVNMPLPPETTASSTSFTAVLVFSTFVTVCGSFSYGCAIGYSSPAESSIMEDLGLSMAEYSVFGSIMTVGGMVGAIFSGKIADLIGRRRTMWFSEAFCTAGWLAIVFAKNALWLDIGRLSIGIGVAIISYVVPVYIAEITPKTHRGSFVYANQLMITSGFAIIFFIGTFLSWRVLAMISVIPCVVQIIGLFFIPESPRWLAKIGREKEFEAALKRLRGKDTDVTEEAADIKEYIETLDQQTESSFLELFQRKYANPLIVGVGLMLLQQLGGNSGMAYYASSIFVEAGLPSAIGLQVMSIIQIPVAIIALLLMDRSGRRPLLLVSASGMCLSCFLIGLSFCFKEIPNLKALAPILALTGFLAVATAFTIGLGGIPWIIMSEIFPINVKAQAGSLVTLVNWSTSWIITYTFNFMMEWSSAGTFFIFCGVAGLTVLFVAKLVPETKGRTLEEIQASLTPFL</sequence>
<feature type="transmembrane region" description="Helical" evidence="10">
    <location>
        <begin position="279"/>
        <end position="296"/>
    </location>
</feature>
<dbReference type="PANTHER" id="PTHR48021">
    <property type="match status" value="1"/>
</dbReference>
<evidence type="ECO:0000256" key="5">
    <source>
        <dbReference type="ARBA" id="ARBA00022692"/>
    </source>
</evidence>
<keyword evidence="7 10" id="KW-0472">Membrane</keyword>
<feature type="transmembrane region" description="Helical" evidence="10">
    <location>
        <begin position="441"/>
        <end position="462"/>
    </location>
</feature>
<dbReference type="Pfam" id="PF00083">
    <property type="entry name" value="Sugar_tr"/>
    <property type="match status" value="1"/>
</dbReference>
<dbReference type="OrthoDB" id="6612291at2759"/>
<comment type="subcellular location">
    <subcellularLocation>
        <location evidence="1">Membrane</location>
        <topology evidence="1">Multi-pass membrane protein</topology>
    </subcellularLocation>
</comment>
<evidence type="ECO:0000259" key="11">
    <source>
        <dbReference type="PROSITE" id="PS50850"/>
    </source>
</evidence>
<dbReference type="GO" id="GO:0051119">
    <property type="term" value="F:sugar transmembrane transporter activity"/>
    <property type="evidence" value="ECO:0007669"/>
    <property type="project" value="InterPro"/>
</dbReference>
<dbReference type="InterPro" id="IPR005828">
    <property type="entry name" value="MFS_sugar_transport-like"/>
</dbReference>
<feature type="transmembrane region" description="Helical" evidence="10">
    <location>
        <begin position="200"/>
        <end position="219"/>
    </location>
</feature>
<dbReference type="FunFam" id="1.20.1250.20:FF:000043">
    <property type="entry name" value="sugar transporter ERD6-like 6"/>
    <property type="match status" value="1"/>
</dbReference>
<name>A0A1R3JW65_9ROSI</name>
<evidence type="ECO:0000256" key="6">
    <source>
        <dbReference type="ARBA" id="ARBA00022989"/>
    </source>
</evidence>
<accession>A0A1R3JW65</accession>
<feature type="transmembrane region" description="Helical" evidence="10">
    <location>
        <begin position="316"/>
        <end position="338"/>
    </location>
</feature>
<feature type="transmembrane region" description="Helical" evidence="10">
    <location>
        <begin position="416"/>
        <end position="435"/>
    </location>
</feature>
<feature type="domain" description="Major facilitator superfamily (MFS) profile" evidence="11">
    <location>
        <begin position="50"/>
        <end position="469"/>
    </location>
</feature>
<dbReference type="CDD" id="cd17358">
    <property type="entry name" value="MFS_GLUT6_8_Class3_like"/>
    <property type="match status" value="1"/>
</dbReference>
<keyword evidence="4" id="KW-0762">Sugar transport</keyword>
<gene>
    <name evidence="12" type="ORF">COLO4_13542</name>
</gene>
<evidence type="ECO:0000256" key="9">
    <source>
        <dbReference type="SAM" id="MobiDB-lite"/>
    </source>
</evidence>
<feature type="transmembrane region" description="Helical" evidence="10">
    <location>
        <begin position="117"/>
        <end position="139"/>
    </location>
</feature>
<evidence type="ECO:0000256" key="7">
    <source>
        <dbReference type="ARBA" id="ARBA00023136"/>
    </source>
</evidence>
<comment type="caution">
    <text evidence="12">The sequence shown here is derived from an EMBL/GenBank/DDBJ whole genome shotgun (WGS) entry which is preliminary data.</text>
</comment>
<feature type="transmembrane region" description="Helical" evidence="10">
    <location>
        <begin position="379"/>
        <end position="404"/>
    </location>
</feature>
<dbReference type="InterPro" id="IPR044775">
    <property type="entry name" value="MFS_ERD6/Tret1-like"/>
</dbReference>
<evidence type="ECO:0000313" key="12">
    <source>
        <dbReference type="EMBL" id="OMO99040.1"/>
    </source>
</evidence>
<organism evidence="12 13">
    <name type="scientific">Corchorus olitorius</name>
    <dbReference type="NCBI Taxonomy" id="93759"/>
    <lineage>
        <taxon>Eukaryota</taxon>
        <taxon>Viridiplantae</taxon>
        <taxon>Streptophyta</taxon>
        <taxon>Embryophyta</taxon>
        <taxon>Tracheophyta</taxon>
        <taxon>Spermatophyta</taxon>
        <taxon>Magnoliopsida</taxon>
        <taxon>eudicotyledons</taxon>
        <taxon>Gunneridae</taxon>
        <taxon>Pentapetalae</taxon>
        <taxon>rosids</taxon>
        <taxon>malvids</taxon>
        <taxon>Malvales</taxon>
        <taxon>Malvaceae</taxon>
        <taxon>Grewioideae</taxon>
        <taxon>Apeibeae</taxon>
        <taxon>Corchorus</taxon>
    </lineage>
</organism>
<dbReference type="InterPro" id="IPR003663">
    <property type="entry name" value="Sugar/inositol_transpt"/>
</dbReference>
<dbReference type="NCBIfam" id="TIGR00879">
    <property type="entry name" value="SP"/>
    <property type="match status" value="1"/>
</dbReference>
<evidence type="ECO:0000313" key="13">
    <source>
        <dbReference type="Proteomes" id="UP000187203"/>
    </source>
</evidence>
<dbReference type="GO" id="GO:0016020">
    <property type="term" value="C:membrane"/>
    <property type="evidence" value="ECO:0007669"/>
    <property type="project" value="UniProtKB-SubCell"/>
</dbReference>
<keyword evidence="13" id="KW-1185">Reference proteome</keyword>
<dbReference type="PRINTS" id="PR00171">
    <property type="entry name" value="SUGRTRNSPORT"/>
</dbReference>
<feature type="transmembrane region" description="Helical" evidence="10">
    <location>
        <begin position="175"/>
        <end position="194"/>
    </location>
</feature>
<evidence type="ECO:0000256" key="3">
    <source>
        <dbReference type="ARBA" id="ARBA00022448"/>
    </source>
</evidence>
<dbReference type="AlphaFoldDB" id="A0A1R3JW65"/>
<dbReference type="PANTHER" id="PTHR48021:SF93">
    <property type="entry name" value="SUGAR TRANSPORTER ERD6-LIKE 1-RELATED"/>
    <property type="match status" value="1"/>
</dbReference>
<feature type="transmembrane region" description="Helical" evidence="10">
    <location>
        <begin position="87"/>
        <end position="105"/>
    </location>
</feature>
<dbReference type="PROSITE" id="PS50850">
    <property type="entry name" value="MFS"/>
    <property type="match status" value="1"/>
</dbReference>
<evidence type="ECO:0000256" key="2">
    <source>
        <dbReference type="ARBA" id="ARBA00010992"/>
    </source>
</evidence>
<keyword evidence="5 10" id="KW-0812">Transmembrane</keyword>
<comment type="similarity">
    <text evidence="2 8">Belongs to the major facilitator superfamily. Sugar transporter (TC 2.A.1.1) family.</text>
</comment>
<dbReference type="Proteomes" id="UP000187203">
    <property type="component" value="Unassembled WGS sequence"/>
</dbReference>
<feature type="transmembrane region" description="Helical" evidence="10">
    <location>
        <begin position="145"/>
        <end position="163"/>
    </location>
</feature>
<dbReference type="InterPro" id="IPR036259">
    <property type="entry name" value="MFS_trans_sf"/>
</dbReference>
<feature type="transmembrane region" description="Helical" evidence="10">
    <location>
        <begin position="43"/>
        <end position="67"/>
    </location>
</feature>
<dbReference type="PROSITE" id="PS00216">
    <property type="entry name" value="SUGAR_TRANSPORT_1"/>
    <property type="match status" value="1"/>
</dbReference>
<dbReference type="InterPro" id="IPR050549">
    <property type="entry name" value="MFS_Trehalose_Transporter"/>
</dbReference>
<feature type="compositionally biased region" description="Basic and acidic residues" evidence="9">
    <location>
        <begin position="1"/>
        <end position="13"/>
    </location>
</feature>
<proteinExistence type="inferred from homology"/>
<evidence type="ECO:0000256" key="10">
    <source>
        <dbReference type="SAM" id="Phobius"/>
    </source>
</evidence>
<evidence type="ECO:0000256" key="1">
    <source>
        <dbReference type="ARBA" id="ARBA00004141"/>
    </source>
</evidence>